<keyword evidence="3" id="KW-1185">Reference proteome</keyword>
<accession>A0ABT0KLN7</accession>
<protein>
    <submittedName>
        <fullName evidence="2">Uncharacterized protein</fullName>
    </submittedName>
</protein>
<comment type="caution">
    <text evidence="2">The sequence shown here is derived from an EMBL/GenBank/DDBJ whole genome shotgun (WGS) entry which is preliminary data.</text>
</comment>
<feature type="region of interest" description="Disordered" evidence="1">
    <location>
        <begin position="192"/>
        <end position="216"/>
    </location>
</feature>
<dbReference type="Proteomes" id="UP001202134">
    <property type="component" value="Unassembled WGS sequence"/>
</dbReference>
<reference evidence="2 3" key="1">
    <citation type="submission" date="2022-01" db="EMBL/GenBank/DDBJ databases">
        <title>Whole genome-based taxonomy of the Shewanellaceae.</title>
        <authorList>
            <person name="Martin-Rodriguez A.J."/>
        </authorList>
    </citation>
    <scope>NUCLEOTIDE SEQUENCE [LARGE SCALE GENOMIC DNA]</scope>
    <source>
        <strain evidence="2 3">DSM 24955</strain>
    </source>
</reference>
<gene>
    <name evidence="2" type="ORF">L2737_05020</name>
</gene>
<name>A0ABT0KLN7_9GAMM</name>
<sequence length="293" mass="32229">MTDRHKTDKDAMSDEEFIALQQEISALYKQQALERPSAAIDAAILLQAKATQASSLKNNVNTAEKSNLVQLSFWKKHRLPISSAASVMLIASVMLLNPEFKQHAVSELDDSVPVMSDVATPVQMAAPVQIAPVQTAEPATVKAPVMDATGVTSSVAAYMSESKNTPMPQARVQGFDAQIPQTNKAGVRGQMKMESAEGVSVGEALTSSSSTEPRLERTDIERNRTELDRTAPRMHVDSAEKAVMQLSELVESEDYVQAERYMITIEQRFPNIVNPQHPQYDAFKKLKQQLTSQ</sequence>
<dbReference type="RefSeq" id="WP_248954969.1">
    <property type="nucleotide sequence ID" value="NZ_JAKIKU010000002.1"/>
</dbReference>
<organism evidence="2 3">
    <name type="scientific">Shewanella electrodiphila</name>
    <dbReference type="NCBI Taxonomy" id="934143"/>
    <lineage>
        <taxon>Bacteria</taxon>
        <taxon>Pseudomonadati</taxon>
        <taxon>Pseudomonadota</taxon>
        <taxon>Gammaproteobacteria</taxon>
        <taxon>Alteromonadales</taxon>
        <taxon>Shewanellaceae</taxon>
        <taxon>Shewanella</taxon>
    </lineage>
</organism>
<dbReference type="EMBL" id="JAKIKU010000002">
    <property type="protein sequence ID" value="MCL1044689.1"/>
    <property type="molecule type" value="Genomic_DNA"/>
</dbReference>
<evidence type="ECO:0000313" key="3">
    <source>
        <dbReference type="Proteomes" id="UP001202134"/>
    </source>
</evidence>
<proteinExistence type="predicted"/>
<evidence type="ECO:0000256" key="1">
    <source>
        <dbReference type="SAM" id="MobiDB-lite"/>
    </source>
</evidence>
<evidence type="ECO:0000313" key="2">
    <source>
        <dbReference type="EMBL" id="MCL1044689.1"/>
    </source>
</evidence>